<evidence type="ECO:0000313" key="1">
    <source>
        <dbReference type="EMBL" id="CEN46554.1"/>
    </source>
</evidence>
<organism evidence="1 2">
    <name type="scientific">Capnocytophaga canis</name>
    <dbReference type="NCBI Taxonomy" id="1848903"/>
    <lineage>
        <taxon>Bacteria</taxon>
        <taxon>Pseudomonadati</taxon>
        <taxon>Bacteroidota</taxon>
        <taxon>Flavobacteriia</taxon>
        <taxon>Flavobacteriales</taxon>
        <taxon>Flavobacteriaceae</taxon>
        <taxon>Capnocytophaga</taxon>
    </lineage>
</organism>
<dbReference type="Proteomes" id="UP000045051">
    <property type="component" value="Unassembled WGS sequence"/>
</dbReference>
<reference evidence="1 2" key="1">
    <citation type="submission" date="2015-01" db="EMBL/GenBank/DDBJ databases">
        <authorList>
            <person name="Xiang T."/>
            <person name="Song Y."/>
            <person name="Huang L."/>
            <person name="Wang B."/>
            <person name="Wu P."/>
        </authorList>
    </citation>
    <scope>NUCLEOTIDE SEQUENCE [LARGE SCALE GENOMIC DNA]</scope>
    <source>
        <strain evidence="1 2">CcD38</strain>
    </source>
</reference>
<sequence>MTKRILSAFLLMLGLFSCQDVDNQRKQIKTEKLTGTKIKADDFVGKWILGVVQDSIALVTSPSGESLVEMYILKNEEIIFSQKILNRGGGPKELLAPFYATSLTFLSFCDFTQNGKMLHIRKDAINDFNIDKLENSKLPIIGMYPTKYLNGYLWLDDERVMYIGGETGEANILTVVDVAKQQSIPTGMWFEDDYKGDNIIKQGAYGINASIYQHPSKSIYVYACGFGQYVETFTLNSEYQVENRKIILDKKPIYEAYPDGLNSKIKDSDRHNPQGVKNVFPTEKYLYVMLENPFYNENGNLTSYKGYSSFHNDVIQVFDWEGNHIKNIELELPSQLLAWDAKNKKLYAVTEGEELDTLMRYELE</sequence>
<dbReference type="PROSITE" id="PS51257">
    <property type="entry name" value="PROKAR_LIPOPROTEIN"/>
    <property type="match status" value="1"/>
</dbReference>
<gene>
    <name evidence="1" type="ORF">CCAND38_370016</name>
</gene>
<evidence type="ECO:0008006" key="3">
    <source>
        <dbReference type="Google" id="ProtNLM"/>
    </source>
</evidence>
<evidence type="ECO:0000313" key="2">
    <source>
        <dbReference type="Proteomes" id="UP000045051"/>
    </source>
</evidence>
<dbReference type="Pfam" id="PF15869">
    <property type="entry name" value="TolB_like"/>
    <property type="match status" value="1"/>
</dbReference>
<proteinExistence type="predicted"/>
<dbReference type="RefSeq" id="WP_042344355.1">
    <property type="nucleotide sequence ID" value="NZ_CDOI01000148.1"/>
</dbReference>
<dbReference type="EMBL" id="CDOI01000148">
    <property type="protein sequence ID" value="CEN46554.1"/>
    <property type="molecule type" value="Genomic_DNA"/>
</dbReference>
<dbReference type="AlphaFoldDB" id="A0A0B7I778"/>
<name>A0A0B7I778_9FLAO</name>
<accession>A0A0B7I778</accession>
<keyword evidence="2" id="KW-1185">Reference proteome</keyword>
<protein>
    <recommendedName>
        <fullName evidence="3">Lipoprotein</fullName>
    </recommendedName>
</protein>